<dbReference type="PANTHER" id="PTHR45922">
    <property type="entry name" value="CLEAVAGE AND POLYADENYLATION SPECIFICITY FACTOR SUBUNIT 2"/>
    <property type="match status" value="1"/>
</dbReference>
<comment type="caution">
    <text evidence="5">The sequence shown here is derived from an EMBL/GenBank/DDBJ whole genome shotgun (WGS) entry which is preliminary data.</text>
</comment>
<comment type="similarity">
    <text evidence="1 2">Belongs to the metallo-beta-lactamase superfamily. RNA-metabolizing metallo-beta-lactamase-like family. CPSF2/YSH1 subfamily.</text>
</comment>
<keyword evidence="2" id="KW-0694">RNA-binding</keyword>
<name>A0ABD2Q2Y5_9PLAT</name>
<dbReference type="Pfam" id="PF13299">
    <property type="entry name" value="CPSF100_C"/>
    <property type="match status" value="1"/>
</dbReference>
<gene>
    <name evidence="5" type="primary">CPSF2</name>
    <name evidence="5" type="ORF">Ciccas_008307</name>
</gene>
<dbReference type="Pfam" id="PF07521">
    <property type="entry name" value="RMMBL"/>
    <property type="match status" value="1"/>
</dbReference>
<dbReference type="Proteomes" id="UP001626550">
    <property type="component" value="Unassembled WGS sequence"/>
</dbReference>
<feature type="domain" description="Cleavage and polyadenylation specificity factor 2 C-terminal" evidence="4">
    <location>
        <begin position="126"/>
        <end position="219"/>
    </location>
</feature>
<proteinExistence type="inferred from homology"/>
<evidence type="ECO:0000256" key="2">
    <source>
        <dbReference type="RuleBase" id="RU365006"/>
    </source>
</evidence>
<dbReference type="SUPFAM" id="SSF56281">
    <property type="entry name" value="Metallo-hydrolase/oxidoreductase"/>
    <property type="match status" value="1"/>
</dbReference>
<protein>
    <recommendedName>
        <fullName evidence="2">Cleavage and polyadenylation specificity factor subunit 2</fullName>
    </recommendedName>
    <alternativeName>
        <fullName evidence="2">Cleavage and polyadenylation specificity factor 100 kDa subunit</fullName>
    </alternativeName>
</protein>
<evidence type="ECO:0000259" key="3">
    <source>
        <dbReference type="Pfam" id="PF07521"/>
    </source>
</evidence>
<dbReference type="InterPro" id="IPR011108">
    <property type="entry name" value="RMMBL"/>
</dbReference>
<dbReference type="InterPro" id="IPR027075">
    <property type="entry name" value="CPSF2"/>
</dbReference>
<keyword evidence="6" id="KW-1185">Reference proteome</keyword>
<dbReference type="EMBL" id="JBJKFK010001440">
    <property type="protein sequence ID" value="KAL3313091.1"/>
    <property type="molecule type" value="Genomic_DNA"/>
</dbReference>
<keyword evidence="2" id="KW-0539">Nucleus</keyword>
<dbReference type="GO" id="GO:0003723">
    <property type="term" value="F:RNA binding"/>
    <property type="evidence" value="ECO:0007669"/>
    <property type="project" value="UniProtKB-KW"/>
</dbReference>
<reference evidence="5 6" key="1">
    <citation type="submission" date="2024-11" db="EMBL/GenBank/DDBJ databases">
        <title>Adaptive evolution of stress response genes in parasites aligns with host niche diversity.</title>
        <authorList>
            <person name="Hahn C."/>
            <person name="Resl P."/>
        </authorList>
    </citation>
    <scope>NUCLEOTIDE SEQUENCE [LARGE SCALE GENOMIC DNA]</scope>
    <source>
        <strain evidence="5">EGGRZ-B1_66</strain>
        <tissue evidence="5">Body</tissue>
    </source>
</reference>
<sequence>MATANMVSKCISQEMELTVRCALHLLDYEGRSDGEAVKKIVAGLRPQELILVGGDKEGVTHLASYCGEAHSCLVHAPLGLDLVNCTKEGDIYQARMSDALMNSLQLTRIKDYELAWVTAQLEIQRMQEKRQNEAENLPVLVPTASRMEEDHETVFVNEPKLSDLKQILVHSGLRAEFVSGTLMVNECVAIKRTEARKFVLEGSIGLTFLRVRNILYQQFAIL</sequence>
<evidence type="ECO:0000313" key="5">
    <source>
        <dbReference type="EMBL" id="KAL3313091.1"/>
    </source>
</evidence>
<feature type="domain" description="Zn-dependent metallo-hydrolase RNA specificity" evidence="3">
    <location>
        <begin position="17"/>
        <end position="68"/>
    </location>
</feature>
<keyword evidence="2" id="KW-0507">mRNA processing</keyword>
<dbReference type="InterPro" id="IPR025069">
    <property type="entry name" value="Cpsf2_C"/>
</dbReference>
<dbReference type="GO" id="GO:0005634">
    <property type="term" value="C:nucleus"/>
    <property type="evidence" value="ECO:0007669"/>
    <property type="project" value="UniProtKB-SubCell"/>
</dbReference>
<accession>A0ABD2Q2Y5</accession>
<evidence type="ECO:0000259" key="4">
    <source>
        <dbReference type="Pfam" id="PF13299"/>
    </source>
</evidence>
<dbReference type="PANTHER" id="PTHR45922:SF1">
    <property type="entry name" value="CLEAVAGE AND POLYADENYLATION SPECIFICITY FACTOR SUBUNIT 2"/>
    <property type="match status" value="1"/>
</dbReference>
<organism evidence="5 6">
    <name type="scientific">Cichlidogyrus casuarinus</name>
    <dbReference type="NCBI Taxonomy" id="1844966"/>
    <lineage>
        <taxon>Eukaryota</taxon>
        <taxon>Metazoa</taxon>
        <taxon>Spiralia</taxon>
        <taxon>Lophotrochozoa</taxon>
        <taxon>Platyhelminthes</taxon>
        <taxon>Monogenea</taxon>
        <taxon>Monopisthocotylea</taxon>
        <taxon>Dactylogyridea</taxon>
        <taxon>Ancyrocephalidae</taxon>
        <taxon>Cichlidogyrus</taxon>
    </lineage>
</organism>
<dbReference type="InterPro" id="IPR036866">
    <property type="entry name" value="RibonucZ/Hydroxyglut_hydro"/>
</dbReference>
<evidence type="ECO:0000256" key="1">
    <source>
        <dbReference type="ARBA" id="ARBA00010624"/>
    </source>
</evidence>
<evidence type="ECO:0000313" key="6">
    <source>
        <dbReference type="Proteomes" id="UP001626550"/>
    </source>
</evidence>
<dbReference type="GO" id="GO:0006397">
    <property type="term" value="P:mRNA processing"/>
    <property type="evidence" value="ECO:0007669"/>
    <property type="project" value="UniProtKB-KW"/>
</dbReference>
<dbReference type="AlphaFoldDB" id="A0ABD2Q2Y5"/>
<comment type="subcellular location">
    <subcellularLocation>
        <location evidence="2">Nucleus</location>
    </subcellularLocation>
</comment>